<protein>
    <recommendedName>
        <fullName evidence="6">Oxygen tolerance</fullName>
    </recommendedName>
</protein>
<sequence length="455" mass="46848">MTKKRLPLLACGSPSIATGACVVLAIALSSLLIPQVSQAVDATPAPVGINVSVPVIEAPPAPTAGAIIPVGAAADTAQVEVVVAGLQPYSYFELYLYSTPKLVASGFADSTGTFKVTIILPTTLEVGNHSLGVKATDAGGQPYTKTISQFAITADRRLAGAGPGSSLISSTVNTAGSVASSTQTTQTTQTDPAAAVEALGSNPLDVGGILYAGGVVASTAPLVTPRGGTVILAMTVKNVSNTTFDVSLDFWLTSPLGDTLAYLDPISVAGLAPGETRTVQATLTNVGQWPVMTAHATLTPPAAVEGTDLSAVTRDTVVWMWPFFALIMFGLLVAGYALWRFLPIMGKGRRAERSQRRDDAETLADAAAIVRAEAHIVDAQASLDDDPLFVAEPERPHPLEPAASVVPKKPRAPRTPKGVPAADNDAVTKPVAKKPPAPRAPKVVSPASESREDDA</sequence>
<dbReference type="AlphaFoldDB" id="A0A7W3JRS8"/>
<keyword evidence="5" id="KW-1185">Reference proteome</keyword>
<organism evidence="4 5">
    <name type="scientific">Alpinimonas psychrophila</name>
    <dbReference type="NCBI Taxonomy" id="748908"/>
    <lineage>
        <taxon>Bacteria</taxon>
        <taxon>Bacillati</taxon>
        <taxon>Actinomycetota</taxon>
        <taxon>Actinomycetes</taxon>
        <taxon>Micrococcales</taxon>
        <taxon>Microbacteriaceae</taxon>
        <taxon>Alpinimonas</taxon>
    </lineage>
</organism>
<evidence type="ECO:0000256" key="2">
    <source>
        <dbReference type="SAM" id="Phobius"/>
    </source>
</evidence>
<evidence type="ECO:0000313" key="5">
    <source>
        <dbReference type="Proteomes" id="UP000524237"/>
    </source>
</evidence>
<keyword evidence="2" id="KW-1133">Transmembrane helix</keyword>
<evidence type="ECO:0000256" key="1">
    <source>
        <dbReference type="SAM" id="MobiDB-lite"/>
    </source>
</evidence>
<gene>
    <name evidence="4" type="ORF">FB555_000096</name>
</gene>
<proteinExistence type="predicted"/>
<comment type="caution">
    <text evidence="4">The sequence shown here is derived from an EMBL/GenBank/DDBJ whole genome shotgun (WGS) entry which is preliminary data.</text>
</comment>
<evidence type="ECO:0000313" key="4">
    <source>
        <dbReference type="EMBL" id="MBA8828025.1"/>
    </source>
</evidence>
<feature type="signal peptide" evidence="3">
    <location>
        <begin position="1"/>
        <end position="39"/>
    </location>
</feature>
<evidence type="ECO:0008006" key="6">
    <source>
        <dbReference type="Google" id="ProtNLM"/>
    </source>
</evidence>
<feature type="transmembrane region" description="Helical" evidence="2">
    <location>
        <begin position="319"/>
        <end position="339"/>
    </location>
</feature>
<name>A0A7W3JRS8_9MICO</name>
<dbReference type="EMBL" id="JACGWU010000001">
    <property type="protein sequence ID" value="MBA8828025.1"/>
    <property type="molecule type" value="Genomic_DNA"/>
</dbReference>
<keyword evidence="3" id="KW-0732">Signal</keyword>
<reference evidence="4 5" key="1">
    <citation type="submission" date="2020-07" db="EMBL/GenBank/DDBJ databases">
        <title>Sequencing the genomes of 1000 actinobacteria strains.</title>
        <authorList>
            <person name="Klenk H.-P."/>
        </authorList>
    </citation>
    <scope>NUCLEOTIDE SEQUENCE [LARGE SCALE GENOMIC DNA]</scope>
    <source>
        <strain evidence="4 5">DSM 23737</strain>
    </source>
</reference>
<feature type="region of interest" description="Disordered" evidence="1">
    <location>
        <begin position="389"/>
        <end position="455"/>
    </location>
</feature>
<accession>A0A7W3JRS8</accession>
<feature type="chain" id="PRO_5031568218" description="Oxygen tolerance" evidence="3">
    <location>
        <begin position="40"/>
        <end position="455"/>
    </location>
</feature>
<evidence type="ECO:0000256" key="3">
    <source>
        <dbReference type="SAM" id="SignalP"/>
    </source>
</evidence>
<keyword evidence="2" id="KW-0472">Membrane</keyword>
<keyword evidence="2" id="KW-0812">Transmembrane</keyword>
<dbReference type="PROSITE" id="PS51257">
    <property type="entry name" value="PROKAR_LIPOPROTEIN"/>
    <property type="match status" value="1"/>
</dbReference>
<dbReference type="RefSeq" id="WP_182483497.1">
    <property type="nucleotide sequence ID" value="NZ_JACGWU010000001.1"/>
</dbReference>
<dbReference type="Proteomes" id="UP000524237">
    <property type="component" value="Unassembled WGS sequence"/>
</dbReference>